<protein>
    <submittedName>
        <fullName evidence="1">Uncharacterized protein</fullName>
    </submittedName>
</protein>
<accession>A0A8S5S239</accession>
<name>A0A8S5S239_9CAUD</name>
<dbReference type="EMBL" id="BK032511">
    <property type="protein sequence ID" value="DAF44783.1"/>
    <property type="molecule type" value="Genomic_DNA"/>
</dbReference>
<proteinExistence type="predicted"/>
<evidence type="ECO:0000313" key="1">
    <source>
        <dbReference type="EMBL" id="DAF44783.1"/>
    </source>
</evidence>
<reference evidence="1" key="1">
    <citation type="journal article" date="2021" name="Proc. Natl. Acad. Sci. U.S.A.">
        <title>A Catalog of Tens of Thousands of Viruses from Human Metagenomes Reveals Hidden Associations with Chronic Diseases.</title>
        <authorList>
            <person name="Tisza M.J."/>
            <person name="Buck C.B."/>
        </authorList>
    </citation>
    <scope>NUCLEOTIDE SEQUENCE</scope>
    <source>
        <strain evidence="1">Ct8Lf7</strain>
    </source>
</reference>
<sequence>MRTFEFVKVGKVWFYRWSDYDKGGPEDLAMIDGADKLLDSLGGKFVKVQLADSTSAEIVLSKIEELYTSCTII</sequence>
<organism evidence="1">
    <name type="scientific">Podoviridae sp. ct8Lf7</name>
    <dbReference type="NCBI Taxonomy" id="2827723"/>
    <lineage>
        <taxon>Viruses</taxon>
        <taxon>Duplodnaviria</taxon>
        <taxon>Heunggongvirae</taxon>
        <taxon>Uroviricota</taxon>
        <taxon>Caudoviricetes</taxon>
    </lineage>
</organism>